<accession>A0A9Q1F0Q3</accession>
<gene>
    <name evidence="2" type="ORF">SKAU_G00273120</name>
</gene>
<reference evidence="2" key="1">
    <citation type="journal article" date="2023" name="Science">
        <title>Genome structures resolve the early diversification of teleost fishes.</title>
        <authorList>
            <person name="Parey E."/>
            <person name="Louis A."/>
            <person name="Montfort J."/>
            <person name="Bouchez O."/>
            <person name="Roques C."/>
            <person name="Iampietro C."/>
            <person name="Lluch J."/>
            <person name="Castinel A."/>
            <person name="Donnadieu C."/>
            <person name="Desvignes T."/>
            <person name="Floi Bucao C."/>
            <person name="Jouanno E."/>
            <person name="Wen M."/>
            <person name="Mejri S."/>
            <person name="Dirks R."/>
            <person name="Jansen H."/>
            <person name="Henkel C."/>
            <person name="Chen W.J."/>
            <person name="Zahm M."/>
            <person name="Cabau C."/>
            <person name="Klopp C."/>
            <person name="Thompson A.W."/>
            <person name="Robinson-Rechavi M."/>
            <person name="Braasch I."/>
            <person name="Lecointre G."/>
            <person name="Bobe J."/>
            <person name="Postlethwait J.H."/>
            <person name="Berthelot C."/>
            <person name="Roest Crollius H."/>
            <person name="Guiguen Y."/>
        </authorList>
    </citation>
    <scope>NUCLEOTIDE SEQUENCE</scope>
    <source>
        <strain evidence="2">WJC10195</strain>
    </source>
</reference>
<feature type="compositionally biased region" description="Basic residues" evidence="1">
    <location>
        <begin position="25"/>
        <end position="34"/>
    </location>
</feature>
<comment type="caution">
    <text evidence="2">The sequence shown here is derived from an EMBL/GenBank/DDBJ whole genome shotgun (WGS) entry which is preliminary data.</text>
</comment>
<dbReference type="AlphaFoldDB" id="A0A9Q1F0Q3"/>
<evidence type="ECO:0000313" key="2">
    <source>
        <dbReference type="EMBL" id="KAJ8348723.1"/>
    </source>
</evidence>
<evidence type="ECO:0000313" key="3">
    <source>
        <dbReference type="Proteomes" id="UP001152622"/>
    </source>
</evidence>
<feature type="region of interest" description="Disordered" evidence="1">
    <location>
        <begin position="1"/>
        <end position="66"/>
    </location>
</feature>
<organism evidence="2 3">
    <name type="scientific">Synaphobranchus kaupii</name>
    <name type="common">Kaup's arrowtooth eel</name>
    <dbReference type="NCBI Taxonomy" id="118154"/>
    <lineage>
        <taxon>Eukaryota</taxon>
        <taxon>Metazoa</taxon>
        <taxon>Chordata</taxon>
        <taxon>Craniata</taxon>
        <taxon>Vertebrata</taxon>
        <taxon>Euteleostomi</taxon>
        <taxon>Actinopterygii</taxon>
        <taxon>Neopterygii</taxon>
        <taxon>Teleostei</taxon>
        <taxon>Anguilliformes</taxon>
        <taxon>Synaphobranchidae</taxon>
        <taxon>Synaphobranchus</taxon>
    </lineage>
</organism>
<sequence>MSVQRSNPDGAAITGGRTLRSGTGKQRRAPGHRRPAGEGLKTNPPPRWVFAQGSAENAGGARKHKC</sequence>
<protein>
    <submittedName>
        <fullName evidence="2">Uncharacterized protein</fullName>
    </submittedName>
</protein>
<keyword evidence="3" id="KW-1185">Reference proteome</keyword>
<name>A0A9Q1F0Q3_SYNKA</name>
<dbReference type="EMBL" id="JAINUF010000010">
    <property type="protein sequence ID" value="KAJ8348723.1"/>
    <property type="molecule type" value="Genomic_DNA"/>
</dbReference>
<proteinExistence type="predicted"/>
<evidence type="ECO:0000256" key="1">
    <source>
        <dbReference type="SAM" id="MobiDB-lite"/>
    </source>
</evidence>
<dbReference type="Proteomes" id="UP001152622">
    <property type="component" value="Chromosome 10"/>
</dbReference>